<keyword evidence="2" id="KW-0732">Signal</keyword>
<keyword evidence="5" id="KW-1185">Reference proteome</keyword>
<dbReference type="SMART" id="SM00710">
    <property type="entry name" value="PbH1"/>
    <property type="match status" value="16"/>
</dbReference>
<evidence type="ECO:0000313" key="5">
    <source>
        <dbReference type="Proteomes" id="UP000564677"/>
    </source>
</evidence>
<feature type="region of interest" description="Disordered" evidence="1">
    <location>
        <begin position="37"/>
        <end position="56"/>
    </location>
</feature>
<dbReference type="SMART" id="SM00912">
    <property type="entry name" value="Haemagg_act"/>
    <property type="match status" value="1"/>
</dbReference>
<feature type="domain" description="Filamentous haemagglutinin FhaB/tRNA nuclease CdiA-like TPS" evidence="3">
    <location>
        <begin position="35"/>
        <end position="154"/>
    </location>
</feature>
<dbReference type="RefSeq" id="WP_167298045.1">
    <property type="nucleotide sequence ID" value="NZ_JAASQV010000001.1"/>
</dbReference>
<feature type="compositionally biased region" description="Polar residues" evidence="1">
    <location>
        <begin position="38"/>
        <end position="56"/>
    </location>
</feature>
<dbReference type="InterPro" id="IPR012334">
    <property type="entry name" value="Pectin_lyas_fold"/>
</dbReference>
<organism evidence="4 5">
    <name type="scientific">Sphingomonas leidyi</name>
    <dbReference type="NCBI Taxonomy" id="68569"/>
    <lineage>
        <taxon>Bacteria</taxon>
        <taxon>Pseudomonadati</taxon>
        <taxon>Pseudomonadota</taxon>
        <taxon>Alphaproteobacteria</taxon>
        <taxon>Sphingomonadales</taxon>
        <taxon>Sphingomonadaceae</taxon>
        <taxon>Sphingomonas</taxon>
    </lineage>
</organism>
<dbReference type="Proteomes" id="UP000564677">
    <property type="component" value="Unassembled WGS sequence"/>
</dbReference>
<proteinExistence type="predicted"/>
<sequence length="6217" mass="607915">MSAPRRRSRLFTTSAFGTLALAALWAAPAQAQLVQGATPAQSNGTGPTIDQSVPNTTTVTLGGSRTVIDWDKFDINGGDTANFVFANRSDIVLNRVGGAASTINGNLNGTIGSAGGTAGGNIWIYNANGVVIGANARISTGGLLVTTAAIDRATDSSAGGFLDGSSTQFGFTGASSDAGITVRNGAQITSHGGAIALVSTSVTTEAGSSISAQDGGNVLYGAAAKYKISFRPTGADDLDLLSFEVASGADGTASTANGGDLLSLGGNTSGNRVFAALVSKTNVFSRLLSTGTVTASTAALDETGAIILTTNHNIVNGAAAATAVANNGGADLGLANAGSLTAPAITVRSSDSITGGGGITAAGGAVDLAAENGVLWLDSAAITAGTLNARAGASLKLTGGSNQIDKVTGLTSGDYISLYSYSGTGTEIAGDIVAPGNVNLNVGGASGSGVIRAAYAELSGDGAYNLDTATTLDFVYAINHDLTVNSTGDLNIALTGTANNLGNRVFLNAANGAIHQSAGTGVLNGTVIAGARDGIDLTQNNLFSQVFVSSLTGATIDVKGVNSFDIGGLTTGVINVTSGGTVGAGSGSNIGTLNINAAAININQAALGAVNFGNLTATSGDIAIATDSTVSFSGAVTAASGHDVSITSNLGAINQTAGTIRGRQVHMSAGGSIVQGQSATITSTGMSTDSFVAGDDLILAGANNMGLWGLTLGWGSGSDVTLRSANRIYFDGGATPIGTLTLIADNGNIQQGSVAFTANTLIASATQSIELGTSQNNSIAHLGNISSSTGDVSLRMGANTPVSIDGTISSATKVLFTARGAVTGSGTIAAPQTYLDTQSGGTINIAGSTTLIGLGTGGGDLTVNATGGLAVNTTVAGNNRAITLNAAGGDILQTGGSVVAVSLLTLNASGDIDFGAGSYMSGVIAGSTGGGDITLRNAGSTNLAVNTTGAVTLLGDSYDMSGGGHAGSLTATLGGDLTLDMGSVGSFGALSAGGDLSIALDGDIRLTDTVTAGNSLLLNSRNGAIVQTGGTISLGTGFVFQAATGIDLNQTGNHLGNHLGTSSVIGANGSNVVIRGDWVNAGFSGVFGDVSLYAESGDVVVNPGLVANSITAEAAGDVGIGSQFGKADVTTYHQLLGTHVTVWNDGDFTVDGDVGRAGGVVTLIAANGTLTQAAGTIFGSDISLRATNSVLQSSAASVQADIGGVFLGDSGADLKLLGTNRLEFNSFNWGANATVTIRSLGDLHFDTVGTNPSNPAIGALTLISDTGNVDQWGSFNAASLNVQAHGDITLYDQYSGTANKVGSVTGLTSATGSISFKEDNGFTIDGNISAAAGNVSLSSGGAIETYSGKLSLGGTLAVTAGGDVSFDVAGNIRLGAVDTTVGSGGKFYLGSDSGIVLTGAVNTGTHDLILFTNGGAITRNGGTVSNSFPATTYATASGGIDLAGAGGVNIWATSTGGGGIHLSGDSYIGFSVNTTGDVTIDSAASVGNSGDVIAHSLGINAGNGISVYGSSATVNVGSYRYLTTAAGQLEIQTPGDIHLDGDVTVGASGNADWIHLQSTSGSILQNSGKIAGGYAITLDAAQSITQNTGAQVISNGPGGFYFTGTDVILPGANQIDAISSYTVSHDFTLRNAGDIQLWGNTVTSTGDWNLTSDNGSISGVILAHKLTATATNGFIRFNDGNSELTELGALTAKSTGGDNDVYIYSNTLLNLTGNITAGGVKLYAASGINQIGGVITADRLWTGTSGSLLLGGANNFGTLTEAFHPNGGTVTIRNRGDITLPGAQNSFGTLTLISDQGKISQTDAITVATLVAQAATGIDLSNASNNFTTLNGLVTTAGDIRIGDTGGFAIEGDISAATGTVALASTGVGGITTGTTTVGSIVTPHGKIDADTLTVNGFSATLYAKDDIKLGNSSVSNGLTITADHDLDLAGTINASASLIAKTGAITQSGGSWNSGVFGAASAAGDITLLQGNRFGTFNAQSSGGGTIRLNNANSAALNLGLTTSGSAAVTTAGALSSSGITVDSLSASANAIDLTSNVNVNRFTGLAAAGGDIRVTVAHGFTIEGDVTASKATGKIIDLWANGGAITQTTGTISAYGVTLRATGNVTQASDGKVDANATTLGGANLYLTGANRFGLGTATAIDSAGTVQLRGDGLYLQFLNPAGNVTLTATAGDIQLTSDGLTASSLTANASGAIQMSNGTSHVGTIHGLSGTNISFTGDAFTIDGDITADAATGIVSLTADSGNLSQAAGTISGAYVSLTSNNSSVLQDAAAKVVAGSGLAVTSAHGDIALKGANDFNGTNGSTQFIYGSGKNVWIHNLGSIAFTGGTVGALNLFSDNGAITQAGAITAASLNASGGTGVTLNTSGNAIDTVGTLNGGTGNVTLKTANALTLTGDIGGNTVTLTGASTIVQNAGAITANNFTANGTALAFNGTNYVSQIDVLNASAGSASFMNRSGILIGGHVSATQDVSLTSQIGAIGGAGYVSANALNLSSARNITLDNAANAFSSLTLYAMAGDVSLTNHNGFQIAAGGVNADIHSVTFDLGGGALTAFDANSKITTGRLNLTGNGSNATVYGGATFGLGDITLGTGTLDVTVAGNQDLALGGDILARIVSLSSGGTITQSSGVVTTGTLNLSSHGAIFFDSANNVAGIGAVDTHGPGDFAFRNAGDLVLTGAVTVNKATLNSNTGSVTGSGLTANTLVVDAATGINLSGSLAFLRDLTSATGGIDISSSSGVLNLYGNINSGLAGTTLSAAGITQTLGIITAGALTISSTGDVDLTKANQVQSTGTISTGTNFFHFANAGGFNVGGSIIAGNVELTAGGTGSITQTSSTVAAATLTATAGGDISFDRANSVGLYNAQAGTGRTITLRNDADLVVKAITAQDGTVNLTSNTGSVGQQVVPGNSIWTGTLNANAATGIDLSQYNYVNTLGNLSAADSIRYNSAGTVMLGGNIRAGGTLAMNVGGYIGQLTGTIAADHLDLNATGIALMSANDIGSTNASNLVATDDITFHSANAILLGNVSTSGLLSLTADSGDVRQIAAFAADRLDVSAVAGDIVLDRVNSVSTLNDVTAGGSFRLGSDRSLTLDGRISAPGLVKFSIDGSLIQTGTTGIFTNALEASATAGLSLLNHNHVGQVSLDGGGHDVRFHNVGAIAINSINAAGATIELISDTGTITQSDPVNGALIGSLIVNAAGGATLLGRDNQIAHLDVISGGDVSIASGTNGYGGIMTVDRIAAAGRRVWLTNSVAAINGGNITADYLYLFGLGVDLTAAANNVGTLNAHTPGGNLAFTNTGDLLIDGIVTNGATDVTLRSEQGAITQANNAIVTIRGLTAYGRDGVYLGGAIDRIDGLSAASDKNVTVFSSHALDIAGDITAGSATLQSNSAGGAINQSAGTITVDRLYAGASGAIGLDRANHIGEITGLSSLNGATISLTTQGNLTLDGFVTGGDLNFDTGTGRLRQVSGTLSGGRVAVTAGDVVLDGANTVSEYYLASTGDATLRAAGALRIGGQANSMTVRAGGAITQLSALFVGSLDASTTSGGISLNLANHIDTIAGLGGSDVFVHNVVDLDIAGDVNGGSQAYFLVDGSRIVQSAGTISAGNVTFSAGAGIDQASTAKIIASSFNGTAGAGLSLAGANQIDSATLSTSSGNLLFRNSGSLDAAAFTSPGDLTLISDTGSITQSAALSIGGTASFSAAGDITLANGGNSFLSLGLISAGGNLDLRATNLTLTDDVTARNIWLQTTGGISQQGGTVTADSLGGISNGGIALGNANQIASIGELRARAGDLTLHVTGDVSLTNAVAAAGNLVTLISDTGGITQANNPDAVIYGSRLNASAGGNITLGGANQFGVLSLTLPGSATVNTVGNLMLADTVDVGGDLSLTSGGRITSYGVTGGVTGTLTSHAQGGIAIAFNSGDVGAFGDQITASGDVSLLSEHVHLTGRVTASGAFSVQATNGSVTQAAGSVITAASADGSATGDLLLGGDNTIGRINGLSAVGDLAFKTSGGIQIAGALTAGSSATMTLIAGGDIDNGGTAAVSGGTLIASAAGHWVQFYGNGLVSFGKLGDTSADNFILYNNGAVDLVGNVVVTSGMVVDATGAITQSDGSLTVRSLSLYGRGGVTADRENHVVRLQGNTYSSAAFRFTNAGDLTVLGNIGSGDVTLNVDGDLTTNAGIGTLGVITLNANGIQTGELRGNDVIVNGGAHDVHIGRILSQDDVSVTGTGYVSVGSLDLLGGTDVAGDGYNVRISGGDVLLGAASGAITASNYLSYGAGVTPGSVAILATGNATVGVTDANAAIGISAAGDVHAESINQLRIAGASGANVTLIAGTDLTLSGNFLANGALTATATAGDVLGASARLGAGLTTDGALTVNGGNIALLEASGNYDVTLNGTGAVDIGLVYVGRSYTLKGASFLGAALTPVGTRTGDWSLTSLGDLDLGGTTLEYPRAIDFQIDGLLSNGTIRSAGGAVTGSAGTINLYELLGATGVDVSTTTGGFEAFHVDGGTGIARIASATAIDLTGSIEAGGDVHLSTGSGGIATGYASAGGSITLYAQGGNAVLRQAKLTGAAGDLLVQSTSGDAVLGADNYPGVGNDTYFERAAGATGNARILGSTGAFVNLDHSAALTQVMGADAAVNLRNGDLSIDTLTANAGTASAYLGNGALTVNTASGDTVDLQAMGGNLVLGGGGITANDLYLTSNRVVDTTAVSLLEAGNYLEIDGGEVRAASLGSGGDLVVNGDTGGIAIDALRAGRDASVVTTGNLAIDRISLAGGGQFAAGGTATVRSLAAADGFALVAQGNVVLGADAGVSPGSHYSVETGGTLGGCGCGSGGGTVASLGGDVSINLFSVTGVLDAVSAATGDVGISIGSGDLGINFLQGHNIAASVPGVLTVTNVESGGGSYSLTAADFGGLALSPTLSAGATLGDVTIIDTDGDLSSAGFLQSSGNIRVEARGGAITGALTLIAAGDVTAIGRGVGLQYVSGRDVTIDAGTGTAAISSYLSVDRDYTVTAGDFAGNVLAVNGARAGALRITDTVGDFDFGANGFAFGGAIRIDALHGALRVGALDAGAGILLNGSGVSAGMLRADQGGIEVASSQGIDIDGAHALDSIRFQAGGNLRLGEASLSGTGANILALGAGGDLVFGAADQASILGSSVFRNLGTPLSGTSIQADGAVAINFYRADALAGIRGGTVQLAVSTGDFSAGAIRAVGAIAVQGPSGSLALGNLTSNAGHIDVAGQGNTTLGDVSGNFVVNLLSGAGNLAFGNLGGGDVQLTAAGGITAASVSAGTLGVVAIGGNADLDHNGTGSHVGSLGSVTIGNGDFLLRNLQDLSLDGVIDVNGVLDLQVAGALTQNAYYIVADRLQGSVTGAAVLGGGNSIGALGNFSSNGLKLGNSTALAIDGLVQGNAGAVTIASHGGMTITANGRIASSAAGDAITLSSDGRFLNLAGAGTLATPNGRWLIYTQTGGNSGHSDPNNDFGGLAGTSYYGAIYDFGAGSFTTAPNAGNRFVYGYRPVLTVTPDSFHVTYNGAVPVLTATITGLVNGDSGSAAWSGAAALSGARRDAGTYAVYSALGSLASDMNYAFGFGMGTVVVDPRVISAILTADSRIYDGTTNATGSLALSGLIDGDQVAASGVLAFDSKNAGRRMATASGITLSGADAGNYVVNTTTTALADILAKTITATLSANGRTYDGTTNATGSLTLNGLIGNDQAAASGTLAFDSKNAGTRTVTASGITLSGADAGNYVVSGTATALADILAKAITATLTANGRTYDGTTNATGNLALNGVIGGDQVAANGTLAFDNKNAGIGHTVTASGIALSGADAGNYIVGTTATALADILAKTITATLTANGRTYDGTTAATGTLGLNGVVAGDTVSVGSTGMAFDSRNAGVGRTVTASGITLSGADAGNYAVSGTATALADILAKAITATLTANGRVYDGTTAATGTLGLNGVVLGDQVGVSAGSIAFDSKNAGSRTATASGLALNGADAANYTIGGTATGAATIAQRAITATATADSRAYDGTTGTTGRIALTGVISGDAVTGTATYRFADANAGTGRAVQVSGLALTGVDAGNYAVSLSGAPVIADITRRAVTVTAQDATKLFGQPDPVFGYAVSTGSLVNGDGFTGALARIAGEQVGSYAIGQGTLALSANYLLTVIPGTLVISFTRSGADASDALRMLRVRGGSGFSLDQNPSRNLEGDGEREGAGDGDK</sequence>
<feature type="region of interest" description="Disordered" evidence="1">
    <location>
        <begin position="6193"/>
        <end position="6217"/>
    </location>
</feature>
<dbReference type="EMBL" id="JAASQV010000001">
    <property type="protein sequence ID" value="NIJ63543.1"/>
    <property type="molecule type" value="Genomic_DNA"/>
</dbReference>
<protein>
    <submittedName>
        <fullName evidence="4">Filamentous hemagglutinin family protein</fullName>
    </submittedName>
</protein>
<dbReference type="InterPro" id="IPR006311">
    <property type="entry name" value="TAT_signal"/>
</dbReference>
<feature type="chain" id="PRO_5030546745" evidence="2">
    <location>
        <begin position="32"/>
        <end position="6217"/>
    </location>
</feature>
<dbReference type="InterPro" id="IPR041286">
    <property type="entry name" value="MBG_2"/>
</dbReference>
<feature type="signal peptide" evidence="2">
    <location>
        <begin position="1"/>
        <end position="31"/>
    </location>
</feature>
<dbReference type="InterPro" id="IPR041248">
    <property type="entry name" value="YDG"/>
</dbReference>
<dbReference type="Pfam" id="PF18676">
    <property type="entry name" value="MBG_2"/>
    <property type="match status" value="2"/>
</dbReference>
<gene>
    <name evidence="4" type="ORF">FHR20_000474</name>
</gene>
<dbReference type="Pfam" id="PF18886">
    <property type="entry name" value="DUF5649"/>
    <property type="match status" value="6"/>
</dbReference>
<name>A0A7X5UWK8_9SPHN</name>
<comment type="caution">
    <text evidence="4">The sequence shown here is derived from an EMBL/GenBank/DDBJ whole genome shotgun (WGS) entry which is preliminary data.</text>
</comment>
<evidence type="ECO:0000256" key="2">
    <source>
        <dbReference type="SAM" id="SignalP"/>
    </source>
</evidence>
<dbReference type="InterPro" id="IPR011050">
    <property type="entry name" value="Pectin_lyase_fold/virulence"/>
</dbReference>
<dbReference type="Pfam" id="PF18657">
    <property type="entry name" value="YDG"/>
    <property type="match status" value="6"/>
</dbReference>
<evidence type="ECO:0000313" key="4">
    <source>
        <dbReference type="EMBL" id="NIJ63543.1"/>
    </source>
</evidence>
<reference evidence="4 5" key="1">
    <citation type="submission" date="2020-03" db="EMBL/GenBank/DDBJ databases">
        <title>Genomic Encyclopedia of Type Strains, Phase IV (KMG-IV): sequencing the most valuable type-strain genomes for metagenomic binning, comparative biology and taxonomic classification.</title>
        <authorList>
            <person name="Goeker M."/>
        </authorList>
    </citation>
    <scope>NUCLEOTIDE SEQUENCE [LARGE SCALE GENOMIC DNA]</scope>
    <source>
        <strain evidence="4 5">DSM 4733</strain>
    </source>
</reference>
<feature type="compositionally biased region" description="Basic and acidic residues" evidence="1">
    <location>
        <begin position="6203"/>
        <end position="6217"/>
    </location>
</feature>
<dbReference type="Gene3D" id="2.160.20.10">
    <property type="entry name" value="Single-stranded right-handed beta-helix, Pectin lyase-like"/>
    <property type="match status" value="1"/>
</dbReference>
<dbReference type="PROSITE" id="PS51318">
    <property type="entry name" value="TAT"/>
    <property type="match status" value="1"/>
</dbReference>
<dbReference type="NCBIfam" id="TIGR01901">
    <property type="entry name" value="adhes_NPXG"/>
    <property type="match status" value="1"/>
</dbReference>
<dbReference type="SUPFAM" id="SSF51126">
    <property type="entry name" value="Pectin lyase-like"/>
    <property type="match status" value="1"/>
</dbReference>
<accession>A0A7X5UWK8</accession>
<evidence type="ECO:0000256" key="1">
    <source>
        <dbReference type="SAM" id="MobiDB-lite"/>
    </source>
</evidence>
<dbReference type="InterPro" id="IPR043709">
    <property type="entry name" value="DUF5649"/>
</dbReference>
<dbReference type="InterPro" id="IPR008638">
    <property type="entry name" value="FhaB/CdiA-like_TPS"/>
</dbReference>
<evidence type="ECO:0000259" key="3">
    <source>
        <dbReference type="SMART" id="SM00912"/>
    </source>
</evidence>
<dbReference type="InterPro" id="IPR006626">
    <property type="entry name" value="PbH1"/>
</dbReference>